<dbReference type="InterPro" id="IPR006674">
    <property type="entry name" value="HD_domain"/>
</dbReference>
<evidence type="ECO:0000256" key="5">
    <source>
        <dbReference type="ARBA" id="ARBA00023004"/>
    </source>
</evidence>
<comment type="caution">
    <text evidence="8">The sequence shown here is derived from an EMBL/GenBank/DDBJ whole genome shotgun (WGS) entry which is preliminary data.</text>
</comment>
<dbReference type="PANTHER" id="PTHR35795">
    <property type="entry name" value="SLR1885 PROTEIN"/>
    <property type="match status" value="1"/>
</dbReference>
<dbReference type="Proteomes" id="UP000430670">
    <property type="component" value="Unassembled WGS sequence"/>
</dbReference>
<dbReference type="Gene3D" id="1.10.3210.10">
    <property type="entry name" value="Hypothetical protein af1432"/>
    <property type="match status" value="1"/>
</dbReference>
<evidence type="ECO:0000313" key="9">
    <source>
        <dbReference type="Proteomes" id="UP000430670"/>
    </source>
</evidence>
<dbReference type="PANTHER" id="PTHR35795:SF1">
    <property type="entry name" value="BIS(5'-NUCLEOSYL)-TETRAPHOSPHATASE, SYMMETRICAL"/>
    <property type="match status" value="1"/>
</dbReference>
<dbReference type="RefSeq" id="WP_155475118.1">
    <property type="nucleotide sequence ID" value="NZ_WNKU01000002.1"/>
</dbReference>
<dbReference type="EMBL" id="WNKU01000002">
    <property type="protein sequence ID" value="MTV48021.1"/>
    <property type="molecule type" value="Genomic_DNA"/>
</dbReference>
<dbReference type="NCBIfam" id="TIGR00488">
    <property type="entry name" value="bis(5'-nucleosyl)-tetraphosphatase (symmetrical) YqeK"/>
    <property type="match status" value="1"/>
</dbReference>
<evidence type="ECO:0000256" key="6">
    <source>
        <dbReference type="ARBA" id="ARBA00049417"/>
    </source>
</evidence>
<dbReference type="GO" id="GO:0008803">
    <property type="term" value="F:bis(5'-nucleosyl)-tetraphosphatase (symmetrical) activity"/>
    <property type="evidence" value="ECO:0007669"/>
    <property type="project" value="UniProtKB-EC"/>
</dbReference>
<dbReference type="SUPFAM" id="SSF109604">
    <property type="entry name" value="HD-domain/PDEase-like"/>
    <property type="match status" value="1"/>
</dbReference>
<dbReference type="AlphaFoldDB" id="A0A6I3SGQ2"/>
<gene>
    <name evidence="8" type="ORF">GJ688_03380</name>
</gene>
<keyword evidence="3" id="KW-0547">Nucleotide-binding</keyword>
<proteinExistence type="predicted"/>
<dbReference type="InterPro" id="IPR051094">
    <property type="entry name" value="Diverse_Catalytic_Enzymes"/>
</dbReference>
<protein>
    <recommendedName>
        <fullName evidence="1">bis(5'-nucleosyl)-tetraphosphatase (symmetrical)</fullName>
        <ecNumber evidence="1">3.6.1.41</ecNumber>
    </recommendedName>
</protein>
<dbReference type="InterPro" id="IPR005249">
    <property type="entry name" value="YqeK"/>
</dbReference>
<dbReference type="OrthoDB" id="5295945at2"/>
<dbReference type="GO" id="GO:0046872">
    <property type="term" value="F:metal ion binding"/>
    <property type="evidence" value="ECO:0007669"/>
    <property type="project" value="UniProtKB-KW"/>
</dbReference>
<dbReference type="SMART" id="SM00471">
    <property type="entry name" value="HDc"/>
    <property type="match status" value="1"/>
</dbReference>
<dbReference type="InterPro" id="IPR003607">
    <property type="entry name" value="HD/PDEase_dom"/>
</dbReference>
<sequence>MILLEDWEAIIGRVKEDMAREMSSRRYGHIVGAGQTASQLAKCHGLDPVKAMAAALLHDIAREWPAEKQRRRCEQAQIALEPWEWEQPELLHAYVGVHVAQEKYGVQDFDVLNAIGCHTVGHPQMGSLEKIVYLADKMEPNRSYPGVEKIRDTAVKSLDKAMIVALEQSIYHVLRKGRMLHPLTISARNQLLWNEKINRDSGGNRRIGTQ</sequence>
<evidence type="ECO:0000256" key="4">
    <source>
        <dbReference type="ARBA" id="ARBA00022801"/>
    </source>
</evidence>
<dbReference type="Pfam" id="PF01966">
    <property type="entry name" value="HD"/>
    <property type="match status" value="1"/>
</dbReference>
<keyword evidence="5" id="KW-0408">Iron</keyword>
<evidence type="ECO:0000256" key="3">
    <source>
        <dbReference type="ARBA" id="ARBA00022741"/>
    </source>
</evidence>
<keyword evidence="4" id="KW-0378">Hydrolase</keyword>
<feature type="domain" description="HD" evidence="7">
    <location>
        <begin position="26"/>
        <end position="141"/>
    </location>
</feature>
<dbReference type="CDD" id="cd00077">
    <property type="entry name" value="HDc"/>
    <property type="match status" value="1"/>
</dbReference>
<comment type="catalytic activity">
    <reaction evidence="6">
        <text>P(1),P(4)-bis(5'-adenosyl) tetraphosphate + H2O = 2 ADP + 2 H(+)</text>
        <dbReference type="Rhea" id="RHEA:24252"/>
        <dbReference type="ChEBI" id="CHEBI:15377"/>
        <dbReference type="ChEBI" id="CHEBI:15378"/>
        <dbReference type="ChEBI" id="CHEBI:58141"/>
        <dbReference type="ChEBI" id="CHEBI:456216"/>
        <dbReference type="EC" id="3.6.1.41"/>
    </reaction>
</comment>
<dbReference type="GO" id="GO:0000166">
    <property type="term" value="F:nucleotide binding"/>
    <property type="evidence" value="ECO:0007669"/>
    <property type="project" value="UniProtKB-KW"/>
</dbReference>
<dbReference type="EC" id="3.6.1.41" evidence="1"/>
<accession>A0A6I3SGQ2</accession>
<keyword evidence="2" id="KW-0479">Metal-binding</keyword>
<evidence type="ECO:0000313" key="8">
    <source>
        <dbReference type="EMBL" id="MTV48021.1"/>
    </source>
</evidence>
<evidence type="ECO:0000256" key="1">
    <source>
        <dbReference type="ARBA" id="ARBA00012506"/>
    </source>
</evidence>
<evidence type="ECO:0000256" key="2">
    <source>
        <dbReference type="ARBA" id="ARBA00022723"/>
    </source>
</evidence>
<organism evidence="8 9">
    <name type="scientific">Heliobacterium mobile</name>
    <name type="common">Heliobacillus mobilis</name>
    <dbReference type="NCBI Taxonomy" id="28064"/>
    <lineage>
        <taxon>Bacteria</taxon>
        <taxon>Bacillati</taxon>
        <taxon>Bacillota</taxon>
        <taxon>Clostridia</taxon>
        <taxon>Eubacteriales</taxon>
        <taxon>Heliobacteriaceae</taxon>
        <taxon>Heliobacterium</taxon>
    </lineage>
</organism>
<name>A0A6I3SGQ2_HELMO</name>
<reference evidence="8 9" key="1">
    <citation type="submission" date="2019-11" db="EMBL/GenBank/DDBJ databases">
        <title>Whole-genome sequence of a the green, strictly anaerobic photosynthetic bacterium Heliobacillus mobilis DSM 6151.</title>
        <authorList>
            <person name="Kyndt J.A."/>
            <person name="Meyer T.E."/>
        </authorList>
    </citation>
    <scope>NUCLEOTIDE SEQUENCE [LARGE SCALE GENOMIC DNA]</scope>
    <source>
        <strain evidence="8 9">DSM 6151</strain>
    </source>
</reference>
<evidence type="ECO:0000259" key="7">
    <source>
        <dbReference type="PROSITE" id="PS51831"/>
    </source>
</evidence>
<dbReference type="PROSITE" id="PS51831">
    <property type="entry name" value="HD"/>
    <property type="match status" value="1"/>
</dbReference>
<keyword evidence="9" id="KW-1185">Reference proteome</keyword>